<name>A0AA39R474_9LECA</name>
<keyword evidence="3 6" id="KW-1133">Transmembrane helix</keyword>
<feature type="transmembrane region" description="Helical" evidence="6">
    <location>
        <begin position="63"/>
        <end position="85"/>
    </location>
</feature>
<evidence type="ECO:0000256" key="4">
    <source>
        <dbReference type="ARBA" id="ARBA00023136"/>
    </source>
</evidence>
<dbReference type="InterPro" id="IPR052337">
    <property type="entry name" value="SAT4-like"/>
</dbReference>
<dbReference type="Pfam" id="PF20684">
    <property type="entry name" value="Fung_rhodopsin"/>
    <property type="match status" value="1"/>
</dbReference>
<dbReference type="GO" id="GO:0016020">
    <property type="term" value="C:membrane"/>
    <property type="evidence" value="ECO:0007669"/>
    <property type="project" value="UniProtKB-SubCell"/>
</dbReference>
<evidence type="ECO:0000256" key="5">
    <source>
        <dbReference type="ARBA" id="ARBA00038359"/>
    </source>
</evidence>
<evidence type="ECO:0000256" key="6">
    <source>
        <dbReference type="SAM" id="Phobius"/>
    </source>
</evidence>
<feature type="transmembrane region" description="Helical" evidence="6">
    <location>
        <begin position="116"/>
        <end position="134"/>
    </location>
</feature>
<feature type="transmembrane region" description="Helical" evidence="6">
    <location>
        <begin position="146"/>
        <end position="170"/>
    </location>
</feature>
<keyword evidence="9" id="KW-1185">Reference proteome</keyword>
<dbReference type="Proteomes" id="UP001166286">
    <property type="component" value="Unassembled WGS sequence"/>
</dbReference>
<evidence type="ECO:0000259" key="7">
    <source>
        <dbReference type="Pfam" id="PF20684"/>
    </source>
</evidence>
<feature type="transmembrane region" description="Helical" evidence="6">
    <location>
        <begin position="260"/>
        <end position="289"/>
    </location>
</feature>
<comment type="subcellular location">
    <subcellularLocation>
        <location evidence="1">Membrane</location>
        <topology evidence="1">Multi-pass membrane protein</topology>
    </subcellularLocation>
</comment>
<evidence type="ECO:0000313" key="9">
    <source>
        <dbReference type="Proteomes" id="UP001166286"/>
    </source>
</evidence>
<evidence type="ECO:0000256" key="2">
    <source>
        <dbReference type="ARBA" id="ARBA00022692"/>
    </source>
</evidence>
<comment type="caution">
    <text evidence="8">The sequence shown here is derived from an EMBL/GenBank/DDBJ whole genome shotgun (WGS) entry which is preliminary data.</text>
</comment>
<dbReference type="AlphaFoldDB" id="A0AA39R474"/>
<gene>
    <name evidence="8" type="ORF">JMJ35_004505</name>
</gene>
<feature type="transmembrane region" description="Helical" evidence="6">
    <location>
        <begin position="32"/>
        <end position="51"/>
    </location>
</feature>
<accession>A0AA39R474</accession>
<feature type="domain" description="Rhodopsin" evidence="7">
    <location>
        <begin position="51"/>
        <end position="290"/>
    </location>
</feature>
<keyword evidence="4 6" id="KW-0472">Membrane</keyword>
<evidence type="ECO:0000256" key="1">
    <source>
        <dbReference type="ARBA" id="ARBA00004141"/>
    </source>
</evidence>
<dbReference type="EMBL" id="JAFEKC020000008">
    <property type="protein sequence ID" value="KAK0513519.1"/>
    <property type="molecule type" value="Genomic_DNA"/>
</dbReference>
<dbReference type="PANTHER" id="PTHR33048">
    <property type="entry name" value="PTH11-LIKE INTEGRAL MEMBRANE PROTEIN (AFU_ORTHOLOGUE AFUA_5G11245)"/>
    <property type="match status" value="1"/>
</dbReference>
<feature type="transmembrane region" description="Helical" evidence="6">
    <location>
        <begin position="190"/>
        <end position="216"/>
    </location>
</feature>
<proteinExistence type="inferred from homology"/>
<evidence type="ECO:0000313" key="8">
    <source>
        <dbReference type="EMBL" id="KAK0513519.1"/>
    </source>
</evidence>
<organism evidence="8 9">
    <name type="scientific">Cladonia borealis</name>
    <dbReference type="NCBI Taxonomy" id="184061"/>
    <lineage>
        <taxon>Eukaryota</taxon>
        <taxon>Fungi</taxon>
        <taxon>Dikarya</taxon>
        <taxon>Ascomycota</taxon>
        <taxon>Pezizomycotina</taxon>
        <taxon>Lecanoromycetes</taxon>
        <taxon>OSLEUM clade</taxon>
        <taxon>Lecanoromycetidae</taxon>
        <taxon>Lecanorales</taxon>
        <taxon>Lecanorineae</taxon>
        <taxon>Cladoniaceae</taxon>
        <taxon>Cladonia</taxon>
    </lineage>
</organism>
<feature type="transmembrane region" description="Helical" evidence="6">
    <location>
        <begin position="228"/>
        <end position="248"/>
    </location>
</feature>
<keyword evidence="2 6" id="KW-0812">Transmembrane</keyword>
<comment type="similarity">
    <text evidence="5">Belongs to the SAT4 family.</text>
</comment>
<evidence type="ECO:0000256" key="3">
    <source>
        <dbReference type="ARBA" id="ARBA00022989"/>
    </source>
</evidence>
<dbReference type="PANTHER" id="PTHR33048:SF158">
    <property type="entry name" value="MEMBRANE PROTEIN PTH11-LIKE, PUTATIVE-RELATED"/>
    <property type="match status" value="1"/>
</dbReference>
<protein>
    <recommendedName>
        <fullName evidence="7">Rhodopsin domain-containing protein</fullName>
    </recommendedName>
</protein>
<reference evidence="8" key="1">
    <citation type="submission" date="2023-03" db="EMBL/GenBank/DDBJ databases">
        <title>Complete genome of Cladonia borealis.</title>
        <authorList>
            <person name="Park H."/>
        </authorList>
    </citation>
    <scope>NUCLEOTIDE SEQUENCE</scope>
    <source>
        <strain evidence="8">ANT050790</strain>
    </source>
</reference>
<dbReference type="InterPro" id="IPR049326">
    <property type="entry name" value="Rhodopsin_dom_fungi"/>
</dbReference>
<sequence>MANPPANANLIPAIPAPPGHHSQLINPPSQNYPTIVCLVLAIVISALFVAVRLYTRQRATRKLWWDDWTCLIGWIFLVVLASLLLEGLNCGGGSDLWNVSKAKYAVFRKFFGNIEIVGRLGMFFTKASIVLFYRRLFCTSNIGRTPIWWSIWFVFWLNFLYAIAFVLAVALQCAGKAALVAVGKDCVDEYAFVICASVINVTTDIMILIIPIVAVWGLHMAAEKKWRLTAVFAVGTLGVLASVARLAYQVAEANQPNQTIITMILSLMDVAEQFIGIVVSCMPILPAFLRHISKHSQKRYAGSSVKKNFGSSILGYQSGRSKASKAQPKDPYPLDVTRGYEEIDDAEAHMQATGLGGIVRTVEMSVFVDHTPS</sequence>